<dbReference type="InterPro" id="IPR019533">
    <property type="entry name" value="Peptidase_S26"/>
</dbReference>
<keyword evidence="4" id="KW-0378">Hydrolase</keyword>
<evidence type="ECO:0000256" key="6">
    <source>
        <dbReference type="ARBA" id="ARBA00023136"/>
    </source>
</evidence>
<proteinExistence type="inferred from homology"/>
<accession>E4XS21</accession>
<dbReference type="GO" id="GO:0006627">
    <property type="term" value="P:protein processing involved in protein targeting to mitochondrion"/>
    <property type="evidence" value="ECO:0007669"/>
    <property type="project" value="TreeGrafter"/>
</dbReference>
<evidence type="ECO:0000256" key="2">
    <source>
        <dbReference type="ARBA" id="ARBA00011805"/>
    </source>
</evidence>
<feature type="domain" description="Peptidase S26" evidence="10">
    <location>
        <begin position="70"/>
        <end position="106"/>
    </location>
</feature>
<keyword evidence="12" id="KW-1185">Reference proteome</keyword>
<feature type="transmembrane region" description="Helical" evidence="9">
    <location>
        <begin position="105"/>
        <end position="128"/>
    </location>
</feature>
<organism evidence="11">
    <name type="scientific">Oikopleura dioica</name>
    <name type="common">Tunicate</name>
    <dbReference type="NCBI Taxonomy" id="34765"/>
    <lineage>
        <taxon>Eukaryota</taxon>
        <taxon>Metazoa</taxon>
        <taxon>Chordata</taxon>
        <taxon>Tunicata</taxon>
        <taxon>Appendicularia</taxon>
        <taxon>Copelata</taxon>
        <taxon>Oikopleuridae</taxon>
        <taxon>Oikopleura</taxon>
    </lineage>
</organism>
<dbReference type="InterPro" id="IPR036286">
    <property type="entry name" value="LexA/Signal_pep-like_sf"/>
</dbReference>
<keyword evidence="3" id="KW-0999">Mitochondrion inner membrane</keyword>
<dbReference type="PROSITE" id="PS00761">
    <property type="entry name" value="SPASE_I_3"/>
    <property type="match status" value="1"/>
</dbReference>
<evidence type="ECO:0000256" key="3">
    <source>
        <dbReference type="ARBA" id="ARBA00022792"/>
    </source>
</evidence>
<reference evidence="11" key="1">
    <citation type="journal article" date="2010" name="Science">
        <title>Plasticity of animal genome architecture unmasked by rapid evolution of a pelagic tunicate.</title>
        <authorList>
            <person name="Denoeud F."/>
            <person name="Henriet S."/>
            <person name="Mungpakdee S."/>
            <person name="Aury J.M."/>
            <person name="Da Silva C."/>
            <person name="Brinkmann H."/>
            <person name="Mikhaleva J."/>
            <person name="Olsen L.C."/>
            <person name="Jubin C."/>
            <person name="Canestro C."/>
            <person name="Bouquet J.M."/>
            <person name="Danks G."/>
            <person name="Poulain J."/>
            <person name="Campsteijn C."/>
            <person name="Adamski M."/>
            <person name="Cross I."/>
            <person name="Yadetie F."/>
            <person name="Muffato M."/>
            <person name="Louis A."/>
            <person name="Butcher S."/>
            <person name="Tsagkogeorga G."/>
            <person name="Konrad A."/>
            <person name="Singh S."/>
            <person name="Jensen M.F."/>
            <person name="Cong E.H."/>
            <person name="Eikeseth-Otteraa H."/>
            <person name="Noel B."/>
            <person name="Anthouard V."/>
            <person name="Porcel B.M."/>
            <person name="Kachouri-Lafond R."/>
            <person name="Nishino A."/>
            <person name="Ugolini M."/>
            <person name="Chourrout P."/>
            <person name="Nishida H."/>
            <person name="Aasland R."/>
            <person name="Huzurbazar S."/>
            <person name="Westhof E."/>
            <person name="Delsuc F."/>
            <person name="Lehrach H."/>
            <person name="Reinhardt R."/>
            <person name="Weissenbach J."/>
            <person name="Roy S.W."/>
            <person name="Artiguenave F."/>
            <person name="Postlethwait J.H."/>
            <person name="Manak J.R."/>
            <person name="Thompson E.M."/>
            <person name="Jaillon O."/>
            <person name="Du Pasquier L."/>
            <person name="Boudinot P."/>
            <person name="Liberles D.A."/>
            <person name="Volff J.N."/>
            <person name="Philippe H."/>
            <person name="Lenhard B."/>
            <person name="Roest Crollius H."/>
            <person name="Wincker P."/>
            <person name="Chourrout D."/>
        </authorList>
    </citation>
    <scope>NUCLEOTIDE SEQUENCE [LARGE SCALE GENOMIC DNA]</scope>
</reference>
<dbReference type="Proteomes" id="UP000001307">
    <property type="component" value="Unassembled WGS sequence"/>
</dbReference>
<evidence type="ECO:0000313" key="12">
    <source>
        <dbReference type="Proteomes" id="UP000001307"/>
    </source>
</evidence>
<dbReference type="InterPro" id="IPR019758">
    <property type="entry name" value="Pept_S26A_signal_pept_1_CS"/>
</dbReference>
<dbReference type="GO" id="GO:0004252">
    <property type="term" value="F:serine-type endopeptidase activity"/>
    <property type="evidence" value="ECO:0007669"/>
    <property type="project" value="InterPro"/>
</dbReference>
<dbReference type="Gene3D" id="2.10.109.10">
    <property type="entry name" value="Umud Fragment, subunit A"/>
    <property type="match status" value="1"/>
</dbReference>
<evidence type="ECO:0000256" key="7">
    <source>
        <dbReference type="ARBA" id="ARBA00032718"/>
    </source>
</evidence>
<evidence type="ECO:0000259" key="10">
    <source>
        <dbReference type="Pfam" id="PF10502"/>
    </source>
</evidence>
<dbReference type="Pfam" id="PF10502">
    <property type="entry name" value="Peptidase_S26"/>
    <property type="match status" value="1"/>
</dbReference>
<dbReference type="GO" id="GO:0006465">
    <property type="term" value="P:signal peptide processing"/>
    <property type="evidence" value="ECO:0007669"/>
    <property type="project" value="InterPro"/>
</dbReference>
<evidence type="ECO:0000256" key="4">
    <source>
        <dbReference type="ARBA" id="ARBA00022801"/>
    </source>
</evidence>
<sequence length="129" mass="15216">MEPTINHDCLIITRPFLHSIEKLSKNDVIIAEDPEQEGKTILKRITHLAGEKAFWQRRIYRDGWRDIGELEIQKGFIWVEGDNKERSIDSRTFGPIQEKTVLHKFVAVLPCNDIYIDLFLAFLIIFVWY</sequence>
<dbReference type="PANTHER" id="PTHR12383:SF16">
    <property type="entry name" value="MITOCHONDRIAL INNER MEMBRANE PROTEASE SUBUNIT 1"/>
    <property type="match status" value="1"/>
</dbReference>
<dbReference type="SUPFAM" id="SSF51306">
    <property type="entry name" value="LexA/Signal peptidase"/>
    <property type="match status" value="1"/>
</dbReference>
<comment type="similarity">
    <text evidence="8">Belongs to the peptidase S26 family. IMP1 subfamily.</text>
</comment>
<evidence type="ECO:0000256" key="5">
    <source>
        <dbReference type="ARBA" id="ARBA00023128"/>
    </source>
</evidence>
<protein>
    <recommendedName>
        <fullName evidence="7">IMP2-like protein</fullName>
    </recommendedName>
</protein>
<dbReference type="GO" id="GO:0042720">
    <property type="term" value="C:mitochondrial inner membrane peptidase complex"/>
    <property type="evidence" value="ECO:0007669"/>
    <property type="project" value="TreeGrafter"/>
</dbReference>
<evidence type="ECO:0000256" key="9">
    <source>
        <dbReference type="SAM" id="Phobius"/>
    </source>
</evidence>
<dbReference type="EMBL" id="FN653128">
    <property type="protein sequence ID" value="CBY12569.1"/>
    <property type="molecule type" value="Genomic_DNA"/>
</dbReference>
<dbReference type="AlphaFoldDB" id="E4XS21"/>
<dbReference type="InParanoid" id="E4XS21"/>
<dbReference type="InterPro" id="IPR000223">
    <property type="entry name" value="Pept_S26A_signal_pept_1"/>
</dbReference>
<comment type="subunit">
    <text evidence="2">Heterodimer of 2 subunits, IMMPL1 and IMMPL2.</text>
</comment>
<dbReference type="PRINTS" id="PR00727">
    <property type="entry name" value="LEADERPTASE"/>
</dbReference>
<dbReference type="PANTHER" id="PTHR12383">
    <property type="entry name" value="PROTEASE FAMILY S26 MITOCHONDRIAL INNER MEMBRANE PROTEASE-RELATED"/>
    <property type="match status" value="1"/>
</dbReference>
<comment type="subcellular location">
    <subcellularLocation>
        <location evidence="1">Mitochondrion inner membrane</location>
    </subcellularLocation>
</comment>
<evidence type="ECO:0000256" key="8">
    <source>
        <dbReference type="ARBA" id="ARBA00038445"/>
    </source>
</evidence>
<keyword evidence="9" id="KW-1133">Transmembrane helix</keyword>
<gene>
    <name evidence="11" type="ORF">GSOID_T00001969001</name>
</gene>
<evidence type="ECO:0000256" key="1">
    <source>
        <dbReference type="ARBA" id="ARBA00004273"/>
    </source>
</evidence>
<name>E4XS21_OIKDI</name>
<dbReference type="InterPro" id="IPR052064">
    <property type="entry name" value="Mito_IMP1_subunit"/>
</dbReference>
<keyword evidence="9" id="KW-0812">Transmembrane</keyword>
<keyword evidence="6 9" id="KW-0472">Membrane</keyword>
<dbReference type="OrthoDB" id="308440at2759"/>
<keyword evidence="5" id="KW-0496">Mitochondrion</keyword>
<dbReference type="CDD" id="cd06530">
    <property type="entry name" value="S26_SPase_I"/>
    <property type="match status" value="1"/>
</dbReference>
<evidence type="ECO:0000313" key="11">
    <source>
        <dbReference type="EMBL" id="CBY12569.1"/>
    </source>
</evidence>